<evidence type="ECO:0000313" key="4">
    <source>
        <dbReference type="Proteomes" id="UP001516400"/>
    </source>
</evidence>
<evidence type="ECO:0000313" key="3">
    <source>
        <dbReference type="EMBL" id="KAL3266606.1"/>
    </source>
</evidence>
<dbReference type="AlphaFoldDB" id="A0ABD2MKF8"/>
<dbReference type="InterPro" id="IPR019327">
    <property type="entry name" value="WKF"/>
</dbReference>
<organism evidence="3 4">
    <name type="scientific">Cryptolaemus montrouzieri</name>
    <dbReference type="NCBI Taxonomy" id="559131"/>
    <lineage>
        <taxon>Eukaryota</taxon>
        <taxon>Metazoa</taxon>
        <taxon>Ecdysozoa</taxon>
        <taxon>Arthropoda</taxon>
        <taxon>Hexapoda</taxon>
        <taxon>Insecta</taxon>
        <taxon>Pterygota</taxon>
        <taxon>Neoptera</taxon>
        <taxon>Endopterygota</taxon>
        <taxon>Coleoptera</taxon>
        <taxon>Polyphaga</taxon>
        <taxon>Cucujiformia</taxon>
        <taxon>Coccinelloidea</taxon>
        <taxon>Coccinellidae</taxon>
        <taxon>Scymninae</taxon>
        <taxon>Scymnini</taxon>
        <taxon>Cryptolaemus</taxon>
    </lineage>
</organism>
<protein>
    <recommendedName>
        <fullName evidence="2">WKF domain-containing protein</fullName>
    </recommendedName>
</protein>
<comment type="caution">
    <text evidence="3">The sequence shown here is derived from an EMBL/GenBank/DDBJ whole genome shotgun (WGS) entry which is preliminary data.</text>
</comment>
<accession>A0ABD2MKF8</accession>
<gene>
    <name evidence="3" type="ORF">HHI36_010770</name>
</gene>
<dbReference type="EMBL" id="JABFTP020000001">
    <property type="protein sequence ID" value="KAL3266606.1"/>
    <property type="molecule type" value="Genomic_DNA"/>
</dbReference>
<evidence type="ECO:0000259" key="2">
    <source>
        <dbReference type="Pfam" id="PF10180"/>
    </source>
</evidence>
<feature type="region of interest" description="Disordered" evidence="1">
    <location>
        <begin position="1"/>
        <end position="22"/>
    </location>
</feature>
<dbReference type="PANTHER" id="PTHR22306:SF2">
    <property type="entry name" value="CHROMOSOME 7 OPEN READING FRAME 50"/>
    <property type="match status" value="1"/>
</dbReference>
<proteinExistence type="predicted"/>
<feature type="domain" description="WKF" evidence="2">
    <location>
        <begin position="180"/>
        <end position="240"/>
    </location>
</feature>
<feature type="compositionally biased region" description="Basic and acidic residues" evidence="1">
    <location>
        <begin position="76"/>
        <end position="87"/>
    </location>
</feature>
<evidence type="ECO:0000256" key="1">
    <source>
        <dbReference type="SAM" id="MobiDB-lite"/>
    </source>
</evidence>
<sequence length="269" mass="31364">MSLVEEKKISKKNRQRGRNKRIGFSNEIVTKEAAKLLLSDEINSLNETTSKSILARLNGNQEVEATTKKREKKNKHIDNCPDEENVKVKITKKKKDGRNLSSNISDDLQEVETPNSKPKKRKRTEETESKGSEVDKSSSTDKKDEDKPLSKRAIKKIKHEKLLNEKRMKVDMGLQQKALTYLSKWKYDRTNWKFEKLTQIWLLHNLYDSSKIEDNIWDIVVEYFSNSKGQIHKTILQEAIKIAENDQSINDIEKIKLVRARDLIQTLQE</sequence>
<name>A0ABD2MKF8_9CUCU</name>
<reference evidence="3 4" key="1">
    <citation type="journal article" date="2021" name="BMC Biol.">
        <title>Horizontally acquired antibacterial genes associated with adaptive radiation of ladybird beetles.</title>
        <authorList>
            <person name="Li H.S."/>
            <person name="Tang X.F."/>
            <person name="Huang Y.H."/>
            <person name="Xu Z.Y."/>
            <person name="Chen M.L."/>
            <person name="Du X.Y."/>
            <person name="Qiu B.Y."/>
            <person name="Chen P.T."/>
            <person name="Zhang W."/>
            <person name="Slipinski A."/>
            <person name="Escalona H.E."/>
            <person name="Waterhouse R.M."/>
            <person name="Zwick A."/>
            <person name="Pang H."/>
        </authorList>
    </citation>
    <scope>NUCLEOTIDE SEQUENCE [LARGE SCALE GENOMIC DNA]</scope>
    <source>
        <strain evidence="3">SYSU2018</strain>
    </source>
</reference>
<feature type="region of interest" description="Disordered" evidence="1">
    <location>
        <begin position="59"/>
        <end position="153"/>
    </location>
</feature>
<dbReference type="PANTHER" id="PTHR22306">
    <property type="entry name" value="CHROMOSOME 7 OPEN READING FRAME 50"/>
    <property type="match status" value="1"/>
</dbReference>
<feature type="compositionally biased region" description="Basic residues" evidence="1">
    <location>
        <begin position="9"/>
        <end position="21"/>
    </location>
</feature>
<keyword evidence="4" id="KW-1185">Reference proteome</keyword>
<feature type="compositionally biased region" description="Basic and acidic residues" evidence="1">
    <location>
        <begin position="123"/>
        <end position="149"/>
    </location>
</feature>
<dbReference type="Pfam" id="PF10180">
    <property type="entry name" value="WKF"/>
    <property type="match status" value="1"/>
</dbReference>
<dbReference type="Proteomes" id="UP001516400">
    <property type="component" value="Unassembled WGS sequence"/>
</dbReference>